<evidence type="ECO:0000256" key="2">
    <source>
        <dbReference type="ARBA" id="ARBA00022448"/>
    </source>
</evidence>
<dbReference type="OrthoDB" id="9765532at2"/>
<evidence type="ECO:0000256" key="4">
    <source>
        <dbReference type="ARBA" id="ARBA00022737"/>
    </source>
</evidence>
<dbReference type="KEGG" id="doa:AXF15_12160"/>
<feature type="transmembrane region" description="Helical" evidence="7">
    <location>
        <begin position="49"/>
        <end position="70"/>
    </location>
</feature>
<dbReference type="EMBL" id="CP014230">
    <property type="protein sequence ID" value="AMD93778.1"/>
    <property type="molecule type" value="Genomic_DNA"/>
</dbReference>
<feature type="domain" description="RCK C-terminal" evidence="8">
    <location>
        <begin position="310"/>
        <end position="394"/>
    </location>
</feature>
<keyword evidence="5 7" id="KW-1133">Transmembrane helix</keyword>
<dbReference type="Proteomes" id="UP000063964">
    <property type="component" value="Chromosome"/>
</dbReference>
<gene>
    <name evidence="9" type="ORF">AXF15_12160</name>
</gene>
<dbReference type="PANTHER" id="PTHR43652:SF2">
    <property type="entry name" value="BASIC AMINO ACID ANTIPORTER YFCC-RELATED"/>
    <property type="match status" value="1"/>
</dbReference>
<feature type="transmembrane region" description="Helical" evidence="7">
    <location>
        <begin position="94"/>
        <end position="119"/>
    </location>
</feature>
<dbReference type="Pfam" id="PF03600">
    <property type="entry name" value="CitMHS"/>
    <property type="match status" value="1"/>
</dbReference>
<dbReference type="RefSeq" id="WP_066607986.1">
    <property type="nucleotide sequence ID" value="NZ_CP014230.1"/>
</dbReference>
<dbReference type="PROSITE" id="PS51202">
    <property type="entry name" value="RCK_C"/>
    <property type="match status" value="1"/>
</dbReference>
<keyword evidence="3 7" id="KW-0812">Transmembrane</keyword>
<sequence>MTPSIALALAVLVLVIILFVTDAVRVDVVGLLMMVLLPLLGLVTPQQAIGGLGSSAVVSIIGVIILGAGMEKTGVMRALSRVILKYAGKSEQRVVILIASSVATISAFMQNIGAAALFLPAARRISRQTGIPCSRILLPMAYCAIIGGCLTMVGSSPLIMLNDIITLDGEKLAPFSMFSVTPIGLCLVGAALLYFGLLGKYILPPAAGQDQSGPLSGLLDKTYHDVGGLFEMRVPKYFTGAVPLSALGLRPSYYTSVVAICRNGTGKHIIGPVADDEIHPGDHIAVVGPRHFVETLACDLCWELLPELSTFAEVLAPDNAGIVEALVTPRSELVGKTIHDFGLRRNYHISPLALFRDDKLILENLRAQKFQAGDALLLHGAWTRFHQLQERPDLLVFTEPILGEVLRVDKAKYASIISLTVLLSILVLNVSLPIALLGGSLAMILARVISVDEAYQAVDWMSVFLLGGLIPLGLAFENTGAAKFLADHATMWLGAPSFPVLLVVIALLTSFFTLFTSNVGATVLMVPLAMNMAADAGADPRVAALAVALAASNTFILPTHQVNALVMRPGGFRAADYIRAGSGMSVIYLAVMIGGLILFAGG</sequence>
<evidence type="ECO:0000256" key="1">
    <source>
        <dbReference type="ARBA" id="ARBA00004141"/>
    </source>
</evidence>
<dbReference type="InterPro" id="IPR051679">
    <property type="entry name" value="DASS-Related_Transporters"/>
</dbReference>
<accession>A0A0X8JSK0</accession>
<evidence type="ECO:0000313" key="10">
    <source>
        <dbReference type="Proteomes" id="UP000063964"/>
    </source>
</evidence>
<feature type="transmembrane region" description="Helical" evidence="7">
    <location>
        <begin position="580"/>
        <end position="600"/>
    </location>
</feature>
<dbReference type="STRING" id="888061.AXF15_12160"/>
<protein>
    <submittedName>
        <fullName evidence="9">Potassium transporter TrkA</fullName>
    </submittedName>
</protein>
<dbReference type="Pfam" id="PF02080">
    <property type="entry name" value="TrkA_C"/>
    <property type="match status" value="1"/>
</dbReference>
<comment type="subcellular location">
    <subcellularLocation>
        <location evidence="1">Membrane</location>
        <topology evidence="1">Multi-pass membrane protein</topology>
    </subcellularLocation>
</comment>
<feature type="transmembrane region" description="Helical" evidence="7">
    <location>
        <begin position="500"/>
        <end position="530"/>
    </location>
</feature>
<feature type="transmembrane region" description="Helical" evidence="7">
    <location>
        <begin position="457"/>
        <end position="476"/>
    </location>
</feature>
<evidence type="ECO:0000256" key="7">
    <source>
        <dbReference type="SAM" id="Phobius"/>
    </source>
</evidence>
<dbReference type="GO" id="GO:0006813">
    <property type="term" value="P:potassium ion transport"/>
    <property type="evidence" value="ECO:0007669"/>
    <property type="project" value="InterPro"/>
</dbReference>
<dbReference type="InterPro" id="IPR004680">
    <property type="entry name" value="Cit_transptr-like_dom"/>
</dbReference>
<evidence type="ECO:0000259" key="8">
    <source>
        <dbReference type="PROSITE" id="PS51202"/>
    </source>
</evidence>
<name>A0A0X8JSK0_9BACT</name>
<keyword evidence="2" id="KW-0813">Transport</keyword>
<dbReference type="GO" id="GO:0008324">
    <property type="term" value="F:monoatomic cation transmembrane transporter activity"/>
    <property type="evidence" value="ECO:0007669"/>
    <property type="project" value="InterPro"/>
</dbReference>
<evidence type="ECO:0000313" key="9">
    <source>
        <dbReference type="EMBL" id="AMD93778.1"/>
    </source>
</evidence>
<keyword evidence="4" id="KW-0677">Repeat</keyword>
<dbReference type="GO" id="GO:0005886">
    <property type="term" value="C:plasma membrane"/>
    <property type="evidence" value="ECO:0007669"/>
    <property type="project" value="TreeGrafter"/>
</dbReference>
<dbReference type="InterPro" id="IPR036721">
    <property type="entry name" value="RCK_C_sf"/>
</dbReference>
<evidence type="ECO:0000256" key="5">
    <source>
        <dbReference type="ARBA" id="ARBA00022989"/>
    </source>
</evidence>
<reference evidence="10" key="1">
    <citation type="submission" date="2016-02" db="EMBL/GenBank/DDBJ databases">
        <authorList>
            <person name="Holder M.E."/>
            <person name="Ajami N.J."/>
            <person name="Petrosino J.F."/>
        </authorList>
    </citation>
    <scope>NUCLEOTIDE SEQUENCE [LARGE SCALE GENOMIC DNA]</scope>
    <source>
        <strain evidence="10">DSM 12838</strain>
    </source>
</reference>
<dbReference type="AlphaFoldDB" id="A0A0X8JSK0"/>
<keyword evidence="10" id="KW-1185">Reference proteome</keyword>
<dbReference type="InterPro" id="IPR006037">
    <property type="entry name" value="RCK_C"/>
</dbReference>
<proteinExistence type="predicted"/>
<organism evidence="9 10">
    <name type="scientific">Desulfomicrobium orale DSM 12838</name>
    <dbReference type="NCBI Taxonomy" id="888061"/>
    <lineage>
        <taxon>Bacteria</taxon>
        <taxon>Pseudomonadati</taxon>
        <taxon>Thermodesulfobacteriota</taxon>
        <taxon>Desulfovibrionia</taxon>
        <taxon>Desulfovibrionales</taxon>
        <taxon>Desulfomicrobiaceae</taxon>
        <taxon>Desulfomicrobium</taxon>
    </lineage>
</organism>
<evidence type="ECO:0000256" key="6">
    <source>
        <dbReference type="ARBA" id="ARBA00023136"/>
    </source>
</evidence>
<dbReference type="Gene3D" id="3.30.70.1450">
    <property type="entry name" value="Regulator of K+ conductance, C-terminal domain"/>
    <property type="match status" value="2"/>
</dbReference>
<evidence type="ECO:0000256" key="3">
    <source>
        <dbReference type="ARBA" id="ARBA00022692"/>
    </source>
</evidence>
<feature type="transmembrane region" description="Helical" evidence="7">
    <location>
        <begin position="139"/>
        <end position="160"/>
    </location>
</feature>
<feature type="transmembrane region" description="Helical" evidence="7">
    <location>
        <begin position="172"/>
        <end position="197"/>
    </location>
</feature>
<feature type="transmembrane region" description="Helical" evidence="7">
    <location>
        <begin position="416"/>
        <end position="445"/>
    </location>
</feature>
<dbReference type="SUPFAM" id="SSF116726">
    <property type="entry name" value="TrkA C-terminal domain-like"/>
    <property type="match status" value="2"/>
</dbReference>
<dbReference type="PANTHER" id="PTHR43652">
    <property type="entry name" value="BASIC AMINO ACID ANTIPORTER YFCC-RELATED"/>
    <property type="match status" value="1"/>
</dbReference>
<keyword evidence="6 7" id="KW-0472">Membrane</keyword>
<feature type="transmembrane region" description="Helical" evidence="7">
    <location>
        <begin position="542"/>
        <end position="560"/>
    </location>
</feature>